<dbReference type="OrthoDB" id="3255760at2"/>
<keyword evidence="1" id="KW-0418">Kinase</keyword>
<name>A0A3P1SI99_9ACTO</name>
<comment type="caution">
    <text evidence="1">The sequence shown here is derived from an EMBL/GenBank/DDBJ whole genome shotgun (WGS) entry which is preliminary data.</text>
</comment>
<dbReference type="EMBL" id="RQZF01000002">
    <property type="protein sequence ID" value="RRC96052.1"/>
    <property type="molecule type" value="Genomic_DNA"/>
</dbReference>
<keyword evidence="2" id="KW-1185">Reference proteome</keyword>
<protein>
    <submittedName>
        <fullName evidence="1">Histidine kinase</fullName>
    </submittedName>
</protein>
<organism evidence="1 2">
    <name type="scientific">Schaalia canis</name>
    <dbReference type="NCBI Taxonomy" id="100469"/>
    <lineage>
        <taxon>Bacteria</taxon>
        <taxon>Bacillati</taxon>
        <taxon>Actinomycetota</taxon>
        <taxon>Actinomycetes</taxon>
        <taxon>Actinomycetales</taxon>
        <taxon>Actinomycetaceae</taxon>
        <taxon>Schaalia</taxon>
    </lineage>
</organism>
<proteinExistence type="predicted"/>
<keyword evidence="1" id="KW-0808">Transferase</keyword>
<evidence type="ECO:0000313" key="1">
    <source>
        <dbReference type="EMBL" id="RRC96052.1"/>
    </source>
</evidence>
<dbReference type="Pfam" id="PF10722">
    <property type="entry name" value="YbjN"/>
    <property type="match status" value="1"/>
</dbReference>
<dbReference type="GO" id="GO:0016301">
    <property type="term" value="F:kinase activity"/>
    <property type="evidence" value="ECO:0007669"/>
    <property type="project" value="UniProtKB-KW"/>
</dbReference>
<accession>A0A3P1SI99</accession>
<gene>
    <name evidence="1" type="ORF">EII11_03540</name>
</gene>
<dbReference type="Proteomes" id="UP000280444">
    <property type="component" value="Unassembled WGS sequence"/>
</dbReference>
<sequence>MLAGRDLNYGDYAESELLVPTANAIFLWDTSNPQILQLRAHWRGTAEDDAQFVTLTHEVATCNTTRTGPKAYLAPFEDGTRYGLIAECNVVASSGLTEAQLDAFCETSMEMILSFFHDLELAHPEMVTWSDNTQGAQA</sequence>
<reference evidence="1 2" key="1">
    <citation type="submission" date="2018-11" db="EMBL/GenBank/DDBJ databases">
        <title>Genomes From Bacteria Associated with the Canine Oral Cavity: a Test Case for Automated Genome-Based Taxonomic Assignment.</title>
        <authorList>
            <person name="Coil D.A."/>
            <person name="Jospin G."/>
            <person name="Darling A.E."/>
            <person name="Wallis C."/>
            <person name="Davis I.J."/>
            <person name="Harris S."/>
            <person name="Eisen J.A."/>
            <person name="Holcombe L.J."/>
            <person name="O'Flynn C."/>
        </authorList>
    </citation>
    <scope>NUCLEOTIDE SEQUENCE [LARGE SCALE GENOMIC DNA]</scope>
    <source>
        <strain evidence="1 2">OH770</strain>
    </source>
</reference>
<dbReference type="AlphaFoldDB" id="A0A3P1SI99"/>
<evidence type="ECO:0000313" key="2">
    <source>
        <dbReference type="Proteomes" id="UP000280444"/>
    </source>
</evidence>
<dbReference type="InterPro" id="IPR019660">
    <property type="entry name" value="Put_sensory_transdc_reg_YbjN"/>
</dbReference>